<gene>
    <name evidence="3" type="ORF">DB30_06111</name>
</gene>
<dbReference type="Proteomes" id="UP000031599">
    <property type="component" value="Unassembled WGS sequence"/>
</dbReference>
<dbReference type="AlphaFoldDB" id="A0A0C1ZBI7"/>
<sequence>MSRITGHAAALIAKRSATAYAEERERLRESDRVIAADQQALTASLAQAWEQLTVTVVPGLVAEHLDWAASLIHLPSIASAPVQARIEQDRSKLTSELAALDANPDFQDRELKINACTIEIAELERPLAPLREALDPLEAHPMFHPLMVADYGTPNYQTKWYELAYYRHWKHGDSIVEQFGEPRGLTSFAQLRERYEQEAAARRTLETELAKWVSERAHIEAMAVRHAQLQESLRTIEDRHWALTRGRVHEHLSALDDDLLTLLSGYEPGLYAAKRVAGIRAKLRYISAMRATWIAAPLAQLQRRLVKAKRGIDKYQRNKNAHSLFDAHQIQSKYKVPTDGWNKRWNKLDTAYSRVRDYDSYDDYRPGDQTIWWHLMTGGEVKARFIPEVGEYYARPKSEREGSGGGSGDNPREQAMAALIHEGYADPSNDREAWDDVS</sequence>
<evidence type="ECO:0000313" key="3">
    <source>
        <dbReference type="EMBL" id="KIG15079.1"/>
    </source>
</evidence>
<keyword evidence="1" id="KW-0175">Coiled coil</keyword>
<proteinExistence type="predicted"/>
<feature type="compositionally biased region" description="Basic and acidic residues" evidence="2">
    <location>
        <begin position="428"/>
        <end position="438"/>
    </location>
</feature>
<dbReference type="RefSeq" id="WP_052552496.1">
    <property type="nucleotide sequence ID" value="NZ_JMCC02000061.1"/>
</dbReference>
<organism evidence="3 4">
    <name type="scientific">Enhygromyxa salina</name>
    <dbReference type="NCBI Taxonomy" id="215803"/>
    <lineage>
        <taxon>Bacteria</taxon>
        <taxon>Pseudomonadati</taxon>
        <taxon>Myxococcota</taxon>
        <taxon>Polyangia</taxon>
        <taxon>Nannocystales</taxon>
        <taxon>Nannocystaceae</taxon>
        <taxon>Enhygromyxa</taxon>
    </lineage>
</organism>
<comment type="caution">
    <text evidence="3">The sequence shown here is derived from an EMBL/GenBank/DDBJ whole genome shotgun (WGS) entry which is preliminary data.</text>
</comment>
<evidence type="ECO:0000313" key="4">
    <source>
        <dbReference type="Proteomes" id="UP000031599"/>
    </source>
</evidence>
<feature type="region of interest" description="Disordered" evidence="2">
    <location>
        <begin position="396"/>
        <end position="438"/>
    </location>
</feature>
<evidence type="ECO:0000256" key="2">
    <source>
        <dbReference type="SAM" id="MobiDB-lite"/>
    </source>
</evidence>
<feature type="coiled-coil region" evidence="1">
    <location>
        <begin position="188"/>
        <end position="239"/>
    </location>
</feature>
<dbReference type="EMBL" id="JMCC02000061">
    <property type="protein sequence ID" value="KIG15079.1"/>
    <property type="molecule type" value="Genomic_DNA"/>
</dbReference>
<accession>A0A0C1ZBI7</accession>
<name>A0A0C1ZBI7_9BACT</name>
<evidence type="ECO:0000256" key="1">
    <source>
        <dbReference type="SAM" id="Coils"/>
    </source>
</evidence>
<reference evidence="3 4" key="1">
    <citation type="submission" date="2014-12" db="EMBL/GenBank/DDBJ databases">
        <title>Genome assembly of Enhygromyxa salina DSM 15201.</title>
        <authorList>
            <person name="Sharma G."/>
            <person name="Subramanian S."/>
        </authorList>
    </citation>
    <scope>NUCLEOTIDE SEQUENCE [LARGE SCALE GENOMIC DNA]</scope>
    <source>
        <strain evidence="3 4">DSM 15201</strain>
    </source>
</reference>
<protein>
    <submittedName>
        <fullName evidence="3">Uncharacterized protein</fullName>
    </submittedName>
</protein>